<feature type="compositionally biased region" description="Basic and acidic residues" evidence="1">
    <location>
        <begin position="27"/>
        <end position="68"/>
    </location>
</feature>
<keyword evidence="3" id="KW-1185">Reference proteome</keyword>
<feature type="region of interest" description="Disordered" evidence="1">
    <location>
        <begin position="1"/>
        <end position="89"/>
    </location>
</feature>
<comment type="caution">
    <text evidence="2">The sequence shown here is derived from an EMBL/GenBank/DDBJ whole genome shotgun (WGS) entry which is preliminary data.</text>
</comment>
<evidence type="ECO:0000313" key="3">
    <source>
        <dbReference type="Proteomes" id="UP001199106"/>
    </source>
</evidence>
<proteinExistence type="predicted"/>
<evidence type="ECO:0000313" key="2">
    <source>
        <dbReference type="EMBL" id="KAG9187166.1"/>
    </source>
</evidence>
<feature type="compositionally biased region" description="Basic and acidic residues" evidence="1">
    <location>
        <begin position="119"/>
        <end position="136"/>
    </location>
</feature>
<dbReference type="EMBL" id="JAANER010000007">
    <property type="protein sequence ID" value="KAG9187166.1"/>
    <property type="molecule type" value="Genomic_DNA"/>
</dbReference>
<gene>
    <name evidence="2" type="ORF">G6011_05037</name>
</gene>
<protein>
    <submittedName>
        <fullName evidence="2">Uncharacterized protein</fullName>
    </submittedName>
</protein>
<reference evidence="2" key="1">
    <citation type="submission" date="2021-07" db="EMBL/GenBank/DDBJ databases">
        <title>Genome Resource of American Ginseng Black Spot Pathogen Alternaria panax.</title>
        <authorList>
            <person name="Qiu C."/>
            <person name="Wang W."/>
            <person name="Liu Z."/>
        </authorList>
    </citation>
    <scope>NUCLEOTIDE SEQUENCE</scope>
    <source>
        <strain evidence="2">BNCC115425</strain>
    </source>
</reference>
<accession>A0AAD4I7Y3</accession>
<dbReference type="AlphaFoldDB" id="A0AAD4I7Y3"/>
<name>A0AAD4I7Y3_9PLEO</name>
<organism evidence="2 3">
    <name type="scientific">Alternaria panax</name>
    <dbReference type="NCBI Taxonomy" id="48097"/>
    <lineage>
        <taxon>Eukaryota</taxon>
        <taxon>Fungi</taxon>
        <taxon>Dikarya</taxon>
        <taxon>Ascomycota</taxon>
        <taxon>Pezizomycotina</taxon>
        <taxon>Dothideomycetes</taxon>
        <taxon>Pleosporomycetidae</taxon>
        <taxon>Pleosporales</taxon>
        <taxon>Pleosporineae</taxon>
        <taxon>Pleosporaceae</taxon>
        <taxon>Alternaria</taxon>
        <taxon>Alternaria sect. Panax</taxon>
    </lineage>
</organism>
<dbReference type="Proteomes" id="UP001199106">
    <property type="component" value="Unassembled WGS sequence"/>
</dbReference>
<evidence type="ECO:0000256" key="1">
    <source>
        <dbReference type="SAM" id="MobiDB-lite"/>
    </source>
</evidence>
<feature type="region of interest" description="Disordered" evidence="1">
    <location>
        <begin position="106"/>
        <end position="199"/>
    </location>
</feature>
<feature type="compositionally biased region" description="Polar residues" evidence="1">
    <location>
        <begin position="1"/>
        <end position="18"/>
    </location>
</feature>
<sequence length="236" mass="26082">MTATQGTSTDKNANSNVELDNDDTSSEEGKDTLEKHEGEQVDVEKVNQIREQENEQADENIKIDKEEAILADNDGDSADSSDVSKPGLLTEIKKNWSITTLRSTLQITKRVSKRKHAKGHEETGGTKKDKEDRLCNDLRAIGAEQNGKRKADDDDDEEQAGRKKKKLKTKDASAKDNDDDANGASDELPTNTVMQSEEKRDNALERICENLETTSVLGHLLASMRLIGVTDNAELD</sequence>